<accession>A0A2R6NJX3</accession>
<protein>
    <submittedName>
        <fullName evidence="1">Uncharacterized protein</fullName>
    </submittedName>
</protein>
<name>A0A2R6NJX3_9APHY</name>
<organism evidence="1 2">
    <name type="scientific">Hermanssonia centrifuga</name>
    <dbReference type="NCBI Taxonomy" id="98765"/>
    <lineage>
        <taxon>Eukaryota</taxon>
        <taxon>Fungi</taxon>
        <taxon>Dikarya</taxon>
        <taxon>Basidiomycota</taxon>
        <taxon>Agaricomycotina</taxon>
        <taxon>Agaricomycetes</taxon>
        <taxon>Polyporales</taxon>
        <taxon>Meruliaceae</taxon>
        <taxon>Hermanssonia</taxon>
    </lineage>
</organism>
<dbReference type="Proteomes" id="UP000186601">
    <property type="component" value="Unassembled WGS sequence"/>
</dbReference>
<dbReference type="EMBL" id="MLYV02001141">
    <property type="protein sequence ID" value="PSR72675.1"/>
    <property type="molecule type" value="Genomic_DNA"/>
</dbReference>
<keyword evidence="2" id="KW-1185">Reference proteome</keyword>
<proteinExistence type="predicted"/>
<dbReference type="AlphaFoldDB" id="A0A2R6NJX3"/>
<comment type="caution">
    <text evidence="1">The sequence shown here is derived from an EMBL/GenBank/DDBJ whole genome shotgun (WGS) entry which is preliminary data.</text>
</comment>
<evidence type="ECO:0000313" key="2">
    <source>
        <dbReference type="Proteomes" id="UP000186601"/>
    </source>
</evidence>
<gene>
    <name evidence="1" type="ORF">PHLCEN_2v11449</name>
</gene>
<sequence length="126" mass="14075">PPSQASPVTSDGHPGRDRCISNTIAHKRYANKQSPGDTALIHPQHGEPSRDCYRAAFHLPNFQAHHSGIGDLFAGLGTLWHNRLTGLINRGEGHNLLYLLPWPDSRIYSETTCVNLLYHMFVAYMT</sequence>
<evidence type="ECO:0000313" key="1">
    <source>
        <dbReference type="EMBL" id="PSR72675.1"/>
    </source>
</evidence>
<reference evidence="1 2" key="1">
    <citation type="submission" date="2018-02" db="EMBL/GenBank/DDBJ databases">
        <title>Genome sequence of the basidiomycete white-rot fungus Phlebia centrifuga.</title>
        <authorList>
            <person name="Granchi Z."/>
            <person name="Peng M."/>
            <person name="de Vries R.P."/>
            <person name="Hilden K."/>
            <person name="Makela M.R."/>
            <person name="Grigoriev I."/>
            <person name="Riley R."/>
        </authorList>
    </citation>
    <scope>NUCLEOTIDE SEQUENCE [LARGE SCALE GENOMIC DNA]</scope>
    <source>
        <strain evidence="1 2">FBCC195</strain>
    </source>
</reference>
<feature type="non-terminal residue" evidence="1">
    <location>
        <position position="1"/>
    </location>
</feature>